<evidence type="ECO:0000256" key="8">
    <source>
        <dbReference type="ARBA" id="ARBA00049112"/>
    </source>
</evidence>
<dbReference type="NCBIfam" id="NF003543">
    <property type="entry name" value="PRK05198.1"/>
    <property type="match status" value="1"/>
</dbReference>
<keyword evidence="6" id="KW-0963">Cytoplasm</keyword>
<evidence type="ECO:0000313" key="10">
    <source>
        <dbReference type="EMBL" id="HDM90533.1"/>
    </source>
</evidence>
<gene>
    <name evidence="10" type="ORF">ENG67_04930</name>
</gene>
<evidence type="ECO:0000256" key="3">
    <source>
        <dbReference type="ARBA" id="ARBA00004845"/>
    </source>
</evidence>
<dbReference type="EC" id="2.5.1.55" evidence="5"/>
<evidence type="ECO:0000256" key="4">
    <source>
        <dbReference type="ARBA" id="ARBA00010499"/>
    </source>
</evidence>
<comment type="similarity">
    <text evidence="4">Belongs to the KdsA family.</text>
</comment>
<evidence type="ECO:0000256" key="2">
    <source>
        <dbReference type="ARBA" id="ARBA00004756"/>
    </source>
</evidence>
<evidence type="ECO:0000256" key="5">
    <source>
        <dbReference type="ARBA" id="ARBA00012693"/>
    </source>
</evidence>
<dbReference type="PANTHER" id="PTHR21057">
    <property type="entry name" value="PHOSPHO-2-DEHYDRO-3-DEOXYHEPTONATE ALDOLASE"/>
    <property type="match status" value="1"/>
</dbReference>
<dbReference type="GO" id="GO:0009103">
    <property type="term" value="P:lipopolysaccharide biosynthetic process"/>
    <property type="evidence" value="ECO:0007669"/>
    <property type="project" value="UniProtKB-UniPathway"/>
</dbReference>
<protein>
    <recommendedName>
        <fullName evidence="5">3-deoxy-8-phosphooctulonate synthase</fullName>
        <ecNumber evidence="5">2.5.1.55</ecNumber>
    </recommendedName>
</protein>
<proteinExistence type="inferred from homology"/>
<dbReference type="InterPro" id="IPR006269">
    <property type="entry name" value="KDO8P_synthase"/>
</dbReference>
<evidence type="ECO:0000259" key="9">
    <source>
        <dbReference type="Pfam" id="PF00793"/>
    </source>
</evidence>
<dbReference type="AlphaFoldDB" id="A0A7C1BJH3"/>
<organism evidence="10">
    <name type="scientific">candidate division WOR-3 bacterium</name>
    <dbReference type="NCBI Taxonomy" id="2052148"/>
    <lineage>
        <taxon>Bacteria</taxon>
        <taxon>Bacteria division WOR-3</taxon>
    </lineage>
</organism>
<dbReference type="GO" id="GO:0005737">
    <property type="term" value="C:cytoplasm"/>
    <property type="evidence" value="ECO:0007669"/>
    <property type="project" value="UniProtKB-SubCell"/>
</dbReference>
<dbReference type="NCBIfam" id="TIGR01362">
    <property type="entry name" value="KDO8P_synth"/>
    <property type="match status" value="1"/>
</dbReference>
<keyword evidence="7 10" id="KW-0808">Transferase</keyword>
<comment type="pathway">
    <text evidence="2">Bacterial outer membrane biogenesis; lipopolysaccharide biosynthesis.</text>
</comment>
<sequence length="276" mass="30518">MKTRVIRVGNIEIGGGKKLVLIAGPCVIESEKIVMETAERIKKVADRLGIDFIFKSSYAKDNRSSVEYYYGPGVVKGTEILKKVKEEFGVPVLSDVHYPDEVPIAAEVLDVLQIPAFLSMQTRLTLAIARTGKVINVKKGQFLAPQDVKNIIGKIESTGNHNILLTERGTVFGYHNLVVDMRSFRTMQKTGYPVVFDVTHTVRVYGIPSKDKRGGQPEFIAPLARAGVAAGIDAIFIETHPKPEEALSDAASMLPLDELEPLLEKLLEIDRIVKEY</sequence>
<dbReference type="GO" id="GO:0008676">
    <property type="term" value="F:3-deoxy-8-phosphooctulonate synthase activity"/>
    <property type="evidence" value="ECO:0007669"/>
    <property type="project" value="UniProtKB-EC"/>
</dbReference>
<comment type="pathway">
    <text evidence="3">Carbohydrate biosynthesis; 3-deoxy-D-manno-octulosonate biosynthesis; 3-deoxy-D-manno-octulosonate from D-ribulose 5-phosphate: step 2/3.</text>
</comment>
<evidence type="ECO:0000256" key="1">
    <source>
        <dbReference type="ARBA" id="ARBA00004496"/>
    </source>
</evidence>
<dbReference type="InterPro" id="IPR013785">
    <property type="entry name" value="Aldolase_TIM"/>
</dbReference>
<dbReference type="Proteomes" id="UP000885931">
    <property type="component" value="Unassembled WGS sequence"/>
</dbReference>
<comment type="subcellular location">
    <subcellularLocation>
        <location evidence="1">Cytoplasm</location>
    </subcellularLocation>
</comment>
<evidence type="ECO:0000256" key="6">
    <source>
        <dbReference type="ARBA" id="ARBA00022490"/>
    </source>
</evidence>
<dbReference type="EMBL" id="DRBW01000187">
    <property type="protein sequence ID" value="HDM90533.1"/>
    <property type="molecule type" value="Genomic_DNA"/>
</dbReference>
<comment type="catalytic activity">
    <reaction evidence="8">
        <text>D-arabinose 5-phosphate + phosphoenolpyruvate + H2O = 3-deoxy-alpha-D-manno-2-octulosonate-8-phosphate + phosphate</text>
        <dbReference type="Rhea" id="RHEA:14053"/>
        <dbReference type="ChEBI" id="CHEBI:15377"/>
        <dbReference type="ChEBI" id="CHEBI:43474"/>
        <dbReference type="ChEBI" id="CHEBI:57693"/>
        <dbReference type="ChEBI" id="CHEBI:58702"/>
        <dbReference type="ChEBI" id="CHEBI:85985"/>
        <dbReference type="EC" id="2.5.1.55"/>
    </reaction>
</comment>
<accession>A0A7C1BJH3</accession>
<evidence type="ECO:0000256" key="7">
    <source>
        <dbReference type="ARBA" id="ARBA00022679"/>
    </source>
</evidence>
<feature type="domain" description="DAHP synthetase I/KDSA" evidence="9">
    <location>
        <begin position="10"/>
        <end position="274"/>
    </location>
</feature>
<dbReference type="Pfam" id="PF00793">
    <property type="entry name" value="DAHP_synth_1"/>
    <property type="match status" value="1"/>
</dbReference>
<dbReference type="UniPathway" id="UPA00030"/>
<name>A0A7C1BJH3_UNCW3</name>
<reference evidence="10" key="1">
    <citation type="journal article" date="2020" name="mSystems">
        <title>Genome- and Community-Level Interaction Insights into Carbon Utilization and Element Cycling Functions of Hydrothermarchaeota in Hydrothermal Sediment.</title>
        <authorList>
            <person name="Zhou Z."/>
            <person name="Liu Y."/>
            <person name="Xu W."/>
            <person name="Pan J."/>
            <person name="Luo Z.H."/>
            <person name="Li M."/>
        </authorList>
    </citation>
    <scope>NUCLEOTIDE SEQUENCE [LARGE SCALE GENOMIC DNA]</scope>
    <source>
        <strain evidence="10">HyVt-237</strain>
    </source>
</reference>
<dbReference type="UniPathway" id="UPA00357">
    <property type="reaction ID" value="UER00474"/>
</dbReference>
<dbReference type="InterPro" id="IPR006218">
    <property type="entry name" value="DAHP1/KDSA"/>
</dbReference>
<dbReference type="Gene3D" id="3.20.20.70">
    <property type="entry name" value="Aldolase class I"/>
    <property type="match status" value="1"/>
</dbReference>
<comment type="caution">
    <text evidence="10">The sequence shown here is derived from an EMBL/GenBank/DDBJ whole genome shotgun (WGS) entry which is preliminary data.</text>
</comment>
<dbReference type="SUPFAM" id="SSF51569">
    <property type="entry name" value="Aldolase"/>
    <property type="match status" value="1"/>
</dbReference>